<dbReference type="EMBL" id="CAJVNV010000022">
    <property type="protein sequence ID" value="CAG7962616.1"/>
    <property type="molecule type" value="Genomic_DNA"/>
</dbReference>
<comment type="caution">
    <text evidence="2">The sequence shown here is derived from an EMBL/GenBank/DDBJ whole genome shotgun (WGS) entry which is preliminary data.</text>
</comment>
<accession>A0A9W4MMW3</accession>
<evidence type="ECO:0000313" key="3">
    <source>
        <dbReference type="Proteomes" id="UP001153461"/>
    </source>
</evidence>
<dbReference type="OrthoDB" id="2142040at2759"/>
<proteinExistence type="predicted"/>
<organism evidence="2 3">
    <name type="scientific">Penicillium nalgiovense</name>
    <dbReference type="NCBI Taxonomy" id="60175"/>
    <lineage>
        <taxon>Eukaryota</taxon>
        <taxon>Fungi</taxon>
        <taxon>Dikarya</taxon>
        <taxon>Ascomycota</taxon>
        <taxon>Pezizomycotina</taxon>
        <taxon>Eurotiomycetes</taxon>
        <taxon>Eurotiomycetidae</taxon>
        <taxon>Eurotiales</taxon>
        <taxon>Aspergillaceae</taxon>
        <taxon>Penicillium</taxon>
    </lineage>
</organism>
<evidence type="ECO:0000313" key="2">
    <source>
        <dbReference type="EMBL" id="CAG7962616.1"/>
    </source>
</evidence>
<feature type="compositionally biased region" description="Polar residues" evidence="1">
    <location>
        <begin position="244"/>
        <end position="253"/>
    </location>
</feature>
<name>A0A9W4MMW3_PENNA</name>
<sequence length="617" mass="69709">MYILSWLFTTPPLAMTMDEVPYRSPVPLQWELARQTEIFLEDSLCMFSFPCFDARGKPSKEPLLIISAFSIGPQAYSLLFNVLASGTISSTKAVIPLPQHLAVAATILVHPKTTTRAESEYEKEAPKAALRFLRLTNSLIGPTDAKFNLAFDFTQFASSRQGRRRAEIPMLVEHDNPDTRPLNTKFNQAASVWNCAEDFWHVVGWAFNCSVLHPARWERWQIWLQFMCNVLEDDWKEREKKYQQAKQTQTDTSVLPEESERSEREASQDAEPTKEENHTGKKPKVKAVKVQDGLGIFRESLIFRYIASNTTAGRNRRIMRAIFANGKSNLGEFKEVFNDELRIPVPDQDLHNTKKRAGDINLEKDDYGDYQNNSDEDFEADQSSASVSPPAKGSNAKTRRSKRTRRGTRNAMDEATDPIKMAKNKTPSQENSNLASLGGYTSLALRQQLLSILSSVSETLPRHFMPLGDLYDLFVENIRDLSLPIFQQFISPSNLPHLLPEAHSTLCELLLFVLRESSAPTSDDNYLTQAKLEKCFLPYAAATPSVGNNAKVSILLEALMTLLHNSKMLSVTPSLAEAVRSGIARREQAGRDRNSIEWAYLKESGLRMKFMVEHILP</sequence>
<feature type="compositionally biased region" description="Basic and acidic residues" evidence="1">
    <location>
        <begin position="349"/>
        <end position="367"/>
    </location>
</feature>
<dbReference type="AlphaFoldDB" id="A0A9W4MMW3"/>
<reference evidence="2" key="1">
    <citation type="submission" date="2021-07" db="EMBL/GenBank/DDBJ databases">
        <authorList>
            <person name="Branca A.L. A."/>
        </authorList>
    </citation>
    <scope>NUCLEOTIDE SEQUENCE</scope>
</reference>
<evidence type="ECO:0000256" key="1">
    <source>
        <dbReference type="SAM" id="MobiDB-lite"/>
    </source>
</evidence>
<gene>
    <name evidence="2" type="ORF">PNAL_LOCUS809</name>
</gene>
<protein>
    <submittedName>
        <fullName evidence="2">Uncharacterized protein</fullName>
    </submittedName>
</protein>
<feature type="region of interest" description="Disordered" evidence="1">
    <location>
        <begin position="349"/>
        <end position="433"/>
    </location>
</feature>
<feature type="compositionally biased region" description="Basic residues" evidence="1">
    <location>
        <begin position="397"/>
        <end position="408"/>
    </location>
</feature>
<feature type="compositionally biased region" description="Basic and acidic residues" evidence="1">
    <location>
        <begin position="258"/>
        <end position="279"/>
    </location>
</feature>
<feature type="region of interest" description="Disordered" evidence="1">
    <location>
        <begin position="242"/>
        <end position="285"/>
    </location>
</feature>
<dbReference type="Proteomes" id="UP001153461">
    <property type="component" value="Unassembled WGS sequence"/>
</dbReference>